<organism evidence="1 2">
    <name type="scientific">Cannabis sativa</name>
    <name type="common">Hemp</name>
    <name type="synonym">Marijuana</name>
    <dbReference type="NCBI Taxonomy" id="3483"/>
    <lineage>
        <taxon>Eukaryota</taxon>
        <taxon>Viridiplantae</taxon>
        <taxon>Streptophyta</taxon>
        <taxon>Embryophyta</taxon>
        <taxon>Tracheophyta</taxon>
        <taxon>Spermatophyta</taxon>
        <taxon>Magnoliopsida</taxon>
        <taxon>eudicotyledons</taxon>
        <taxon>Gunneridae</taxon>
        <taxon>Pentapetalae</taxon>
        <taxon>rosids</taxon>
        <taxon>fabids</taxon>
        <taxon>Rosales</taxon>
        <taxon>Cannabaceae</taxon>
        <taxon>Cannabis</taxon>
    </lineage>
</organism>
<reference evidence="1" key="1">
    <citation type="submission" date="2021-03" db="UniProtKB">
        <authorList>
            <consortium name="EnsemblPlants"/>
        </authorList>
    </citation>
    <scope>IDENTIFICATION</scope>
</reference>
<proteinExistence type="predicted"/>
<dbReference type="Proteomes" id="UP000596661">
    <property type="component" value="Unassembled WGS sequence"/>
</dbReference>
<dbReference type="Gramene" id="evm.model.ctgX25.5">
    <property type="protein sequence ID" value="cds.evm.model.ctgX25.5"/>
    <property type="gene ID" value="evm.TU.ctgX25.5"/>
</dbReference>
<accession>A0A803QS54</accession>
<protein>
    <submittedName>
        <fullName evidence="1">Uncharacterized protein</fullName>
    </submittedName>
</protein>
<dbReference type="AlphaFoldDB" id="A0A803QS54"/>
<name>A0A803QS54_CANSA</name>
<evidence type="ECO:0000313" key="1">
    <source>
        <dbReference type="EnsemblPlants" id="cds.evm.model.ctgX25.5"/>
    </source>
</evidence>
<evidence type="ECO:0000313" key="2">
    <source>
        <dbReference type="Proteomes" id="UP000596661"/>
    </source>
</evidence>
<keyword evidence="2" id="KW-1185">Reference proteome</keyword>
<dbReference type="EnsemblPlants" id="evm.model.ctgX25.5">
    <property type="protein sequence ID" value="cds.evm.model.ctgX25.5"/>
    <property type="gene ID" value="evm.TU.ctgX25.5"/>
</dbReference>
<sequence length="69" mass="7598">MARKDLVWCRALSEGEDDGDEGQFSCAWRIKHSTIFIYLLVSARFITASAKDLSGLMIDLMAPSMAAVS</sequence>